<dbReference type="InterPro" id="IPR007421">
    <property type="entry name" value="Schlafen_AlbA_2_dom"/>
</dbReference>
<evidence type="ECO:0000313" key="3">
    <source>
        <dbReference type="Proteomes" id="UP000694300"/>
    </source>
</evidence>
<proteinExistence type="predicted"/>
<dbReference type="GO" id="GO:0005524">
    <property type="term" value="F:ATP binding"/>
    <property type="evidence" value="ECO:0007669"/>
    <property type="project" value="UniProtKB-KW"/>
</dbReference>
<keyword evidence="3" id="KW-1185">Reference proteome</keyword>
<evidence type="ECO:0000313" key="2">
    <source>
        <dbReference type="EMBL" id="MBW0129495.1"/>
    </source>
</evidence>
<sequence>MQSAAQLVDNFVLDGRIAPDEEMRRLLRELGSNSSRVEHNHLDFKREFDQSDSQWLDFVKHAVALANTGGGVLVLGVSDDGTRTGLAESLLQVFDPTKVASRITKYSGNSAVRTAYSDRV</sequence>
<organism evidence="2 3">
    <name type="scientific">Pseudonocardia oceani</name>
    <dbReference type="NCBI Taxonomy" id="2792013"/>
    <lineage>
        <taxon>Bacteria</taxon>
        <taxon>Bacillati</taxon>
        <taxon>Actinomycetota</taxon>
        <taxon>Actinomycetes</taxon>
        <taxon>Pseudonocardiales</taxon>
        <taxon>Pseudonocardiaceae</taxon>
        <taxon>Pseudonocardia</taxon>
    </lineage>
</organism>
<evidence type="ECO:0000259" key="1">
    <source>
        <dbReference type="Pfam" id="PF04326"/>
    </source>
</evidence>
<keyword evidence="2" id="KW-0067">ATP-binding</keyword>
<dbReference type="EMBL" id="JADQDF010000001">
    <property type="protein sequence ID" value="MBW0129495.1"/>
    <property type="molecule type" value="Genomic_DNA"/>
</dbReference>
<accession>A0ABS6UB83</accession>
<dbReference type="Proteomes" id="UP000694300">
    <property type="component" value="Unassembled WGS sequence"/>
</dbReference>
<keyword evidence="2" id="KW-0547">Nucleotide-binding</keyword>
<dbReference type="Pfam" id="PF04326">
    <property type="entry name" value="SLFN_AlbA_2"/>
    <property type="match status" value="1"/>
</dbReference>
<comment type="caution">
    <text evidence="2">The sequence shown here is derived from an EMBL/GenBank/DDBJ whole genome shotgun (WGS) entry which is preliminary data.</text>
</comment>
<reference evidence="2 3" key="1">
    <citation type="submission" date="2020-11" db="EMBL/GenBank/DDBJ databases">
        <title>Pseudonocardia abyssalis sp. nov. and Pseudonocardia oceani sp. nov., description and phylogenomic analysis of two novel actinomycetes isolated from the deep Southern Ocean.</title>
        <authorList>
            <person name="Parra J."/>
        </authorList>
    </citation>
    <scope>NUCLEOTIDE SEQUENCE [LARGE SCALE GENOMIC DNA]</scope>
    <source>
        <strain evidence="3">KRD185</strain>
    </source>
</reference>
<name>A0ABS6UB83_9PSEU</name>
<feature type="domain" description="Schlafen AlbA-2" evidence="1">
    <location>
        <begin position="38"/>
        <end position="90"/>
    </location>
</feature>
<dbReference type="RefSeq" id="WP_218595883.1">
    <property type="nucleotide sequence ID" value="NZ_JADQDF010000001.1"/>
</dbReference>
<protein>
    <submittedName>
        <fullName evidence="2">ATP-binding protein</fullName>
    </submittedName>
</protein>
<gene>
    <name evidence="2" type="ORF">I4I82_17680</name>
</gene>